<keyword evidence="10" id="KW-0732">Signal</keyword>
<gene>
    <name evidence="12" type="primary">CHT2_1</name>
    <name evidence="12" type="ORF">IWQ62_001124</name>
</gene>
<feature type="chain" id="PRO_5040801154" description="chitinase" evidence="10">
    <location>
        <begin position="24"/>
        <end position="333"/>
    </location>
</feature>
<dbReference type="Gene3D" id="3.20.20.80">
    <property type="entry name" value="Glycosidases"/>
    <property type="match status" value="1"/>
</dbReference>
<accession>A0A9W8E8X5</accession>
<dbReference type="InterPro" id="IPR017853">
    <property type="entry name" value="GH"/>
</dbReference>
<comment type="catalytic activity">
    <reaction evidence="1">
        <text>Random endo-hydrolysis of N-acetyl-beta-D-glucosaminide (1-&gt;4)-beta-linkages in chitin and chitodextrins.</text>
        <dbReference type="EC" id="3.2.1.14"/>
    </reaction>
</comment>
<dbReference type="Proteomes" id="UP001150925">
    <property type="component" value="Unassembled WGS sequence"/>
</dbReference>
<sequence length="333" mass="36681">MKLWYTALSVALVCGLSFTNVSGFDVNSRSNLVTYWGQNSYGVTHGGQSGPEKSLEELCQNDVPSDALVLAFLHIFNAGTDKPPQMDFAGQCTDTFEGTQLLNCPEIARGIKTCQSKGKAVLLSLGGAVGQYSFQNDEQGRAFAHTLWDMFFAGKDDQALRPFGDSVLDGVDLDIEGGSSVGYVAFVSTLRELFAQDQSKRYYIGAAPQCPFPDHYMQPILNEAWIDMLFIQFYNNFCGLNDPSKFNFEEWDKWAKEKAVNKDMKIFIGAPGGPKGANSGFVEFNALRPIIESTRSKYPSFGGVMFWDTSQAMNTMEGGTSYAQLTANFLKQA</sequence>
<evidence type="ECO:0000256" key="7">
    <source>
        <dbReference type="ARBA" id="ARBA00023326"/>
    </source>
</evidence>
<evidence type="ECO:0000256" key="4">
    <source>
        <dbReference type="ARBA" id="ARBA00023024"/>
    </source>
</evidence>
<dbReference type="GO" id="GO:0000272">
    <property type="term" value="P:polysaccharide catabolic process"/>
    <property type="evidence" value="ECO:0007669"/>
    <property type="project" value="UniProtKB-KW"/>
</dbReference>
<dbReference type="GO" id="GO:0008843">
    <property type="term" value="F:endochitinase activity"/>
    <property type="evidence" value="ECO:0007669"/>
    <property type="project" value="UniProtKB-EC"/>
</dbReference>
<dbReference type="AlphaFoldDB" id="A0A9W8E8X5"/>
<keyword evidence="4" id="KW-0146">Chitin degradation</keyword>
<keyword evidence="3 8" id="KW-0378">Hydrolase</keyword>
<dbReference type="PANTHER" id="PTHR45708:SF49">
    <property type="entry name" value="ENDOCHITINASE"/>
    <property type="match status" value="1"/>
</dbReference>
<keyword evidence="7" id="KW-0624">Polysaccharide degradation</keyword>
<reference evidence="12" key="1">
    <citation type="submission" date="2022-07" db="EMBL/GenBank/DDBJ databases">
        <title>Phylogenomic reconstructions and comparative analyses of Kickxellomycotina fungi.</title>
        <authorList>
            <person name="Reynolds N.K."/>
            <person name="Stajich J.E."/>
            <person name="Barry K."/>
            <person name="Grigoriev I.V."/>
            <person name="Crous P."/>
            <person name="Smith M.E."/>
        </authorList>
    </citation>
    <scope>NUCLEOTIDE SEQUENCE</scope>
    <source>
        <strain evidence="12">RSA 1196</strain>
    </source>
</reference>
<dbReference type="PROSITE" id="PS51910">
    <property type="entry name" value="GH18_2"/>
    <property type="match status" value="1"/>
</dbReference>
<keyword evidence="13" id="KW-1185">Reference proteome</keyword>
<evidence type="ECO:0000256" key="5">
    <source>
        <dbReference type="ARBA" id="ARBA00023277"/>
    </source>
</evidence>
<dbReference type="GO" id="GO:0006032">
    <property type="term" value="P:chitin catabolic process"/>
    <property type="evidence" value="ECO:0007669"/>
    <property type="project" value="UniProtKB-KW"/>
</dbReference>
<organism evidence="12 13">
    <name type="scientific">Dispira parvispora</name>
    <dbReference type="NCBI Taxonomy" id="1520584"/>
    <lineage>
        <taxon>Eukaryota</taxon>
        <taxon>Fungi</taxon>
        <taxon>Fungi incertae sedis</taxon>
        <taxon>Zoopagomycota</taxon>
        <taxon>Kickxellomycotina</taxon>
        <taxon>Dimargaritomycetes</taxon>
        <taxon>Dimargaritales</taxon>
        <taxon>Dimargaritaceae</taxon>
        <taxon>Dispira</taxon>
    </lineage>
</organism>
<keyword evidence="5" id="KW-0119">Carbohydrate metabolism</keyword>
<evidence type="ECO:0000256" key="3">
    <source>
        <dbReference type="ARBA" id="ARBA00022801"/>
    </source>
</evidence>
<evidence type="ECO:0000313" key="12">
    <source>
        <dbReference type="EMBL" id="KAJ1968631.1"/>
    </source>
</evidence>
<dbReference type="PANTHER" id="PTHR45708">
    <property type="entry name" value="ENDOCHITINASE"/>
    <property type="match status" value="1"/>
</dbReference>
<evidence type="ECO:0000256" key="8">
    <source>
        <dbReference type="RuleBase" id="RU000489"/>
    </source>
</evidence>
<dbReference type="InterPro" id="IPR001579">
    <property type="entry name" value="Glyco_hydro_18_chit_AS"/>
</dbReference>
<dbReference type="Pfam" id="PF00704">
    <property type="entry name" value="Glyco_hydro_18"/>
    <property type="match status" value="1"/>
</dbReference>
<dbReference type="SUPFAM" id="SSF51445">
    <property type="entry name" value="(Trans)glycosidases"/>
    <property type="match status" value="1"/>
</dbReference>
<protein>
    <recommendedName>
        <fullName evidence="2">chitinase</fullName>
        <ecNumber evidence="2">3.2.1.14</ecNumber>
    </recommendedName>
</protein>
<keyword evidence="6 8" id="KW-0326">Glycosidase</keyword>
<evidence type="ECO:0000256" key="10">
    <source>
        <dbReference type="SAM" id="SignalP"/>
    </source>
</evidence>
<evidence type="ECO:0000313" key="13">
    <source>
        <dbReference type="Proteomes" id="UP001150925"/>
    </source>
</evidence>
<feature type="domain" description="GH18" evidence="11">
    <location>
        <begin position="30"/>
        <end position="333"/>
    </location>
</feature>
<dbReference type="InterPro" id="IPR050542">
    <property type="entry name" value="Glycosyl_Hydrlase18_Chitinase"/>
</dbReference>
<dbReference type="OrthoDB" id="6020543at2759"/>
<dbReference type="EMBL" id="JANBPY010000155">
    <property type="protein sequence ID" value="KAJ1968631.1"/>
    <property type="molecule type" value="Genomic_DNA"/>
</dbReference>
<comment type="caution">
    <text evidence="12">The sequence shown here is derived from an EMBL/GenBank/DDBJ whole genome shotgun (WGS) entry which is preliminary data.</text>
</comment>
<feature type="signal peptide" evidence="10">
    <location>
        <begin position="1"/>
        <end position="23"/>
    </location>
</feature>
<dbReference type="PROSITE" id="PS01095">
    <property type="entry name" value="GH18_1"/>
    <property type="match status" value="1"/>
</dbReference>
<comment type="similarity">
    <text evidence="9">Belongs to the glycosyl hydrolase 18 family.</text>
</comment>
<dbReference type="GO" id="GO:0005576">
    <property type="term" value="C:extracellular region"/>
    <property type="evidence" value="ECO:0007669"/>
    <property type="project" value="TreeGrafter"/>
</dbReference>
<evidence type="ECO:0000256" key="9">
    <source>
        <dbReference type="RuleBase" id="RU004453"/>
    </source>
</evidence>
<name>A0A9W8E8X5_9FUNG</name>
<proteinExistence type="inferred from homology"/>
<evidence type="ECO:0000256" key="2">
    <source>
        <dbReference type="ARBA" id="ARBA00012729"/>
    </source>
</evidence>
<dbReference type="EC" id="3.2.1.14" evidence="2"/>
<evidence type="ECO:0000256" key="1">
    <source>
        <dbReference type="ARBA" id="ARBA00000822"/>
    </source>
</evidence>
<evidence type="ECO:0000256" key="6">
    <source>
        <dbReference type="ARBA" id="ARBA00023295"/>
    </source>
</evidence>
<dbReference type="InterPro" id="IPR001223">
    <property type="entry name" value="Glyco_hydro18_cat"/>
</dbReference>
<evidence type="ECO:0000259" key="11">
    <source>
        <dbReference type="PROSITE" id="PS51910"/>
    </source>
</evidence>
<dbReference type="CDD" id="cd02877">
    <property type="entry name" value="GH18_hevamine_XipI_class_III"/>
    <property type="match status" value="1"/>
</dbReference>
<dbReference type="InterPro" id="IPR045321">
    <property type="entry name" value="Cts1-like"/>
</dbReference>